<protein>
    <submittedName>
        <fullName evidence="2">Uncharacterized protein</fullName>
    </submittedName>
</protein>
<evidence type="ECO:0000256" key="1">
    <source>
        <dbReference type="SAM" id="SignalP"/>
    </source>
</evidence>
<keyword evidence="3" id="KW-1185">Reference proteome</keyword>
<gene>
    <name evidence="2" type="ORF">NWE73_05505</name>
</gene>
<sequence>MEKLKPFKKIALLLCANLALSSIAAASAQVISDSAVTNLSCQNLSKASVMNAVDLTKFTEKNHIQRSNWNTQSGPYTIANCWGLSRAQRIIFYLARFGVAPENPQESSKQILDLLRDEHMDISKDGRSIEKAPLNNWFVFEINHPTLREEFLTGRTDQNNMWYLLDNGYTLYPSHGNKVLRNLRSEIEAYQKNRFYDSKNLGMALSDETDNKKRNEYLAKKLMSDITFRRMPLINLKAALTIQHVVLVKGFKMDSQKNIEFYVYDSIVPKENNKVLYNAQTGVFTAPGVFKDLLPANPAKELTVTAVDDADMSKIEDALLAYYTKKCKQ</sequence>
<dbReference type="RefSeq" id="WP_277577276.1">
    <property type="nucleotide sequence ID" value="NZ_JANRMI010000001.1"/>
</dbReference>
<feature type="signal peptide" evidence="1">
    <location>
        <begin position="1"/>
        <end position="24"/>
    </location>
</feature>
<evidence type="ECO:0000313" key="2">
    <source>
        <dbReference type="EMBL" id="MDG0815807.1"/>
    </source>
</evidence>
<reference evidence="2" key="1">
    <citation type="submission" date="2022-08" db="EMBL/GenBank/DDBJ databases">
        <title>Novel Bdellovibrio Species Isolated from Svalbard: Designation Bdellovibrio svalbardensis.</title>
        <authorList>
            <person name="Mitchell R.J."/>
            <person name="Choi S.Y."/>
        </authorList>
    </citation>
    <scope>NUCLEOTIDE SEQUENCE</scope>
    <source>
        <strain evidence="2">PAP01</strain>
    </source>
</reference>
<proteinExistence type="predicted"/>
<evidence type="ECO:0000313" key="3">
    <source>
        <dbReference type="Proteomes" id="UP001152321"/>
    </source>
</evidence>
<dbReference type="Proteomes" id="UP001152321">
    <property type="component" value="Unassembled WGS sequence"/>
</dbReference>
<keyword evidence="1" id="KW-0732">Signal</keyword>
<organism evidence="2 3">
    <name type="scientific">Bdellovibrio svalbardensis</name>
    <dbReference type="NCBI Taxonomy" id="2972972"/>
    <lineage>
        <taxon>Bacteria</taxon>
        <taxon>Pseudomonadati</taxon>
        <taxon>Bdellovibrionota</taxon>
        <taxon>Bdellovibrionia</taxon>
        <taxon>Bdellovibrionales</taxon>
        <taxon>Pseudobdellovibrionaceae</taxon>
        <taxon>Bdellovibrio</taxon>
    </lineage>
</organism>
<comment type="caution">
    <text evidence="2">The sequence shown here is derived from an EMBL/GenBank/DDBJ whole genome shotgun (WGS) entry which is preliminary data.</text>
</comment>
<accession>A0ABT6DH57</accession>
<feature type="chain" id="PRO_5045054161" evidence="1">
    <location>
        <begin position="25"/>
        <end position="329"/>
    </location>
</feature>
<dbReference type="EMBL" id="JANRMI010000001">
    <property type="protein sequence ID" value="MDG0815807.1"/>
    <property type="molecule type" value="Genomic_DNA"/>
</dbReference>
<name>A0ABT6DH57_9BACT</name>